<proteinExistence type="predicted"/>
<name>A0AAV4S1W8_9ARAC</name>
<feature type="chain" id="PRO_5043730425" description="C-type lectin domain-containing protein" evidence="1">
    <location>
        <begin position="19"/>
        <end position="238"/>
    </location>
</feature>
<dbReference type="Proteomes" id="UP001054837">
    <property type="component" value="Unassembled WGS sequence"/>
</dbReference>
<evidence type="ECO:0000313" key="3">
    <source>
        <dbReference type="Proteomes" id="UP001054837"/>
    </source>
</evidence>
<feature type="signal peptide" evidence="1">
    <location>
        <begin position="1"/>
        <end position="18"/>
    </location>
</feature>
<evidence type="ECO:0008006" key="4">
    <source>
        <dbReference type="Google" id="ProtNLM"/>
    </source>
</evidence>
<protein>
    <recommendedName>
        <fullName evidence="4">C-type lectin domain-containing protein</fullName>
    </recommendedName>
</protein>
<reference evidence="2 3" key="1">
    <citation type="submission" date="2021-06" db="EMBL/GenBank/DDBJ databases">
        <title>Caerostris darwini draft genome.</title>
        <authorList>
            <person name="Kono N."/>
            <person name="Arakawa K."/>
        </authorList>
    </citation>
    <scope>NUCLEOTIDE SEQUENCE [LARGE SCALE GENOMIC DNA]</scope>
</reference>
<dbReference type="SUPFAM" id="SSF56436">
    <property type="entry name" value="C-type lectin-like"/>
    <property type="match status" value="2"/>
</dbReference>
<organism evidence="2 3">
    <name type="scientific">Caerostris darwini</name>
    <dbReference type="NCBI Taxonomy" id="1538125"/>
    <lineage>
        <taxon>Eukaryota</taxon>
        <taxon>Metazoa</taxon>
        <taxon>Ecdysozoa</taxon>
        <taxon>Arthropoda</taxon>
        <taxon>Chelicerata</taxon>
        <taxon>Arachnida</taxon>
        <taxon>Araneae</taxon>
        <taxon>Araneomorphae</taxon>
        <taxon>Entelegynae</taxon>
        <taxon>Araneoidea</taxon>
        <taxon>Araneidae</taxon>
        <taxon>Caerostris</taxon>
    </lineage>
</organism>
<sequence length="238" mass="26827">MYRPSSVWILVLLKVIESCPHDFFEASEDTCLHLAQPTSQIPKEEYCNQKGGELFGRPLTPDMEDPLANEIAMAASMWIPNGAYIGMERTSRLDFGRDDDTWVFFDEQDNPFPESQYTVWATFANSGEDCAVVGLDDNLYVSPVNCVNTFALLCEKDELPCESPNLYYSNYDGSCLAVLKDYKSYENGLTSCPDGHLMKVKNESDLEEVAQAFFNGRFFGGVYIGLEKKNGKWQYISG</sequence>
<accession>A0AAV4S1W8</accession>
<evidence type="ECO:0000313" key="2">
    <source>
        <dbReference type="EMBL" id="GIY27051.1"/>
    </source>
</evidence>
<dbReference type="EMBL" id="BPLQ01007013">
    <property type="protein sequence ID" value="GIY27051.1"/>
    <property type="molecule type" value="Genomic_DNA"/>
</dbReference>
<evidence type="ECO:0000256" key="1">
    <source>
        <dbReference type="SAM" id="SignalP"/>
    </source>
</evidence>
<keyword evidence="1" id="KW-0732">Signal</keyword>
<dbReference type="InterPro" id="IPR016186">
    <property type="entry name" value="C-type_lectin-like/link_sf"/>
</dbReference>
<comment type="caution">
    <text evidence="2">The sequence shown here is derived from an EMBL/GenBank/DDBJ whole genome shotgun (WGS) entry which is preliminary data.</text>
</comment>
<dbReference type="InterPro" id="IPR016187">
    <property type="entry name" value="CTDL_fold"/>
</dbReference>
<gene>
    <name evidence="2" type="ORF">CDAR_504231</name>
</gene>
<dbReference type="CDD" id="cd00037">
    <property type="entry name" value="CLECT"/>
    <property type="match status" value="1"/>
</dbReference>
<dbReference type="AlphaFoldDB" id="A0AAV4S1W8"/>
<dbReference type="Gene3D" id="3.10.100.10">
    <property type="entry name" value="Mannose-Binding Protein A, subunit A"/>
    <property type="match status" value="2"/>
</dbReference>
<keyword evidence="3" id="KW-1185">Reference proteome</keyword>